<dbReference type="AlphaFoldDB" id="A0A2K3NXQ8"/>
<evidence type="ECO:0000256" key="5">
    <source>
        <dbReference type="ARBA" id="ARBA00023136"/>
    </source>
</evidence>
<evidence type="ECO:0000256" key="3">
    <source>
        <dbReference type="ARBA" id="ARBA00022692"/>
    </source>
</evidence>
<feature type="transmembrane region" description="Helical" evidence="6">
    <location>
        <begin position="398"/>
        <end position="416"/>
    </location>
</feature>
<sequence length="460" mass="50477">MVAGNGDIWKAHTAMAIVQLFTGGYHVITKLALNVGVNQIVFCVFRDLLALSILAPIAFFRESRCWSILISYHLKFDPRTALMHIVFSIMKTYTAAPNQTLCNIILLSWINWVRIFGNHLLFLIGLSYTNPTYAAAIQPATPVFTFVLAIMMGTERVNLLRYEGLAKVGGIFVCVLGALVMVLYRGPALIGYSEMDLISHSEISARGQPEPSGWLVSGLMELGLDHFHVGVLCLIGNCMCMATFLSIQVNPLITGDPLMVTVLVGGNLEGIMFQLMLKCRMSDIKIYVPARGDFQKQPLAPLLKKYPANLSVAAYSYFFGALLMVTTSYFVTDESTDWRLTQSETFAVLYAGIIASALNYGIITWSNKILGPAMVALYNPLQPGAAALLSRIFIGSPIYMGSVLGGSLIITGLYAVTWASYRERQAAAGVISHHVSKWESLRKTSFPRINIFSGSPKPSD</sequence>
<feature type="transmembrane region" description="Helical" evidence="6">
    <location>
        <begin position="164"/>
        <end position="184"/>
    </location>
</feature>
<feature type="domain" description="EamA" evidence="7">
    <location>
        <begin position="308"/>
        <end position="417"/>
    </location>
</feature>
<reference evidence="8 9" key="1">
    <citation type="journal article" date="2014" name="Am. J. Bot.">
        <title>Genome assembly and annotation for red clover (Trifolium pratense; Fabaceae).</title>
        <authorList>
            <person name="Istvanek J."/>
            <person name="Jaros M."/>
            <person name="Krenek A."/>
            <person name="Repkova J."/>
        </authorList>
    </citation>
    <scope>NUCLEOTIDE SEQUENCE [LARGE SCALE GENOMIC DNA]</scope>
    <source>
        <strain evidence="9">cv. Tatra</strain>
        <tissue evidence="8">Young leaves</tissue>
    </source>
</reference>
<feature type="transmembrane region" description="Helical" evidence="6">
    <location>
        <begin position="312"/>
        <end position="332"/>
    </location>
</feature>
<comment type="caution">
    <text evidence="8">The sequence shown here is derived from an EMBL/GenBank/DDBJ whole genome shotgun (WGS) entry which is preliminary data.</text>
</comment>
<accession>A0A2K3NXQ8</accession>
<dbReference type="InterPro" id="IPR037185">
    <property type="entry name" value="EmrE-like"/>
</dbReference>
<feature type="transmembrane region" description="Helical" evidence="6">
    <location>
        <begin position="81"/>
        <end position="112"/>
    </location>
</feature>
<dbReference type="Pfam" id="PF00892">
    <property type="entry name" value="EamA"/>
    <property type="match status" value="1"/>
</dbReference>
<feature type="transmembrane region" description="Helical" evidence="6">
    <location>
        <begin position="258"/>
        <end position="277"/>
    </location>
</feature>
<organism evidence="8 9">
    <name type="scientific">Trifolium pratense</name>
    <name type="common">Red clover</name>
    <dbReference type="NCBI Taxonomy" id="57577"/>
    <lineage>
        <taxon>Eukaryota</taxon>
        <taxon>Viridiplantae</taxon>
        <taxon>Streptophyta</taxon>
        <taxon>Embryophyta</taxon>
        <taxon>Tracheophyta</taxon>
        <taxon>Spermatophyta</taxon>
        <taxon>Magnoliopsida</taxon>
        <taxon>eudicotyledons</taxon>
        <taxon>Gunneridae</taxon>
        <taxon>Pentapetalae</taxon>
        <taxon>rosids</taxon>
        <taxon>fabids</taxon>
        <taxon>Fabales</taxon>
        <taxon>Fabaceae</taxon>
        <taxon>Papilionoideae</taxon>
        <taxon>50 kb inversion clade</taxon>
        <taxon>NPAAA clade</taxon>
        <taxon>Hologalegina</taxon>
        <taxon>IRL clade</taxon>
        <taxon>Trifolieae</taxon>
        <taxon>Trifolium</taxon>
    </lineage>
</organism>
<feature type="transmembrane region" description="Helical" evidence="6">
    <location>
        <begin position="132"/>
        <end position="152"/>
    </location>
</feature>
<dbReference type="InterPro" id="IPR030184">
    <property type="entry name" value="WAT1-related"/>
</dbReference>
<keyword evidence="5 6" id="KW-0472">Membrane</keyword>
<evidence type="ECO:0000313" key="9">
    <source>
        <dbReference type="Proteomes" id="UP000236291"/>
    </source>
</evidence>
<keyword evidence="4 6" id="KW-1133">Transmembrane helix</keyword>
<dbReference type="EMBL" id="ASHM01002125">
    <property type="protein sequence ID" value="PNY07821.1"/>
    <property type="molecule type" value="Genomic_DNA"/>
</dbReference>
<comment type="subcellular location">
    <subcellularLocation>
        <location evidence="1">Membrane</location>
        <topology evidence="1">Multi-pass membrane protein</topology>
    </subcellularLocation>
</comment>
<evidence type="ECO:0000256" key="2">
    <source>
        <dbReference type="ARBA" id="ARBA00007635"/>
    </source>
</evidence>
<evidence type="ECO:0000313" key="8">
    <source>
        <dbReference type="EMBL" id="PNY07821.1"/>
    </source>
</evidence>
<dbReference type="GO" id="GO:0016020">
    <property type="term" value="C:membrane"/>
    <property type="evidence" value="ECO:0007669"/>
    <property type="project" value="UniProtKB-SubCell"/>
</dbReference>
<gene>
    <name evidence="8" type="ORF">L195_g004327</name>
</gene>
<proteinExistence type="inferred from homology"/>
<feature type="transmembrane region" description="Helical" evidence="6">
    <location>
        <begin position="227"/>
        <end position="246"/>
    </location>
</feature>
<keyword evidence="3 6" id="KW-0812">Transmembrane</keyword>
<comment type="similarity">
    <text evidence="2">Belongs to the drug/metabolite transporter (DMT) superfamily. Plant drug/metabolite exporter (P-DME) (TC 2.A.7.4) family.</text>
</comment>
<reference evidence="8 9" key="2">
    <citation type="journal article" date="2017" name="Front. Plant Sci.">
        <title>Gene Classification and Mining of Molecular Markers Useful in Red Clover (Trifolium pratense) Breeding.</title>
        <authorList>
            <person name="Istvanek J."/>
            <person name="Dluhosova J."/>
            <person name="Dluhos P."/>
            <person name="Patkova L."/>
            <person name="Nedelnik J."/>
            <person name="Repkova J."/>
        </authorList>
    </citation>
    <scope>NUCLEOTIDE SEQUENCE [LARGE SCALE GENOMIC DNA]</scope>
    <source>
        <strain evidence="9">cv. Tatra</strain>
        <tissue evidence="8">Young leaves</tissue>
    </source>
</reference>
<evidence type="ECO:0000259" key="7">
    <source>
        <dbReference type="Pfam" id="PF00892"/>
    </source>
</evidence>
<evidence type="ECO:0000256" key="4">
    <source>
        <dbReference type="ARBA" id="ARBA00022989"/>
    </source>
</evidence>
<protein>
    <submittedName>
        <fullName evidence="8">Auxin-induced protein 5ng4</fullName>
    </submittedName>
</protein>
<name>A0A2K3NXQ8_TRIPR</name>
<feature type="transmembrane region" description="Helical" evidence="6">
    <location>
        <begin position="344"/>
        <end position="363"/>
    </location>
</feature>
<evidence type="ECO:0000256" key="1">
    <source>
        <dbReference type="ARBA" id="ARBA00004141"/>
    </source>
</evidence>
<dbReference type="SUPFAM" id="SSF103481">
    <property type="entry name" value="Multidrug resistance efflux transporter EmrE"/>
    <property type="match status" value="2"/>
</dbReference>
<dbReference type="GO" id="GO:0022857">
    <property type="term" value="F:transmembrane transporter activity"/>
    <property type="evidence" value="ECO:0007669"/>
    <property type="project" value="InterPro"/>
</dbReference>
<dbReference type="PANTHER" id="PTHR31218">
    <property type="entry name" value="WAT1-RELATED PROTEIN"/>
    <property type="match status" value="1"/>
</dbReference>
<dbReference type="InterPro" id="IPR000620">
    <property type="entry name" value="EamA_dom"/>
</dbReference>
<evidence type="ECO:0000256" key="6">
    <source>
        <dbReference type="SAM" id="Phobius"/>
    </source>
</evidence>
<dbReference type="Proteomes" id="UP000236291">
    <property type="component" value="Unassembled WGS sequence"/>
</dbReference>